<dbReference type="InterPro" id="IPR009057">
    <property type="entry name" value="Homeodomain-like_sf"/>
</dbReference>
<keyword evidence="1" id="KW-0805">Transcription regulation</keyword>
<name>A0ABT2LNP5_9HYPH</name>
<dbReference type="Pfam" id="PF20240">
    <property type="entry name" value="DUF6597"/>
    <property type="match status" value="1"/>
</dbReference>
<keyword evidence="3" id="KW-0804">Transcription</keyword>
<accession>A0ABT2LNP5</accession>
<sequence length="281" mass="31620">MLFRSYVPRAPLSEFVDDFWLYEDYTGAHSWERILPSGTFEMVFNLREDELRIYSASDPRECRRFAGAAVSGPYAGAFVSDTAEEAALLGVHFKPGGAFAILGLPAAAFTNLHVDLRTIWGPAATMLRERLCVMTRPLARFQLLEQVLLGKLYEPPARHGAVGVGLDVLMRTHGRERVRDIAKAVDLSPRRFIEVFTAEVGLTPKLFGRVRRFQHAAASSRSAARTDWAKLAVECGYFDQSHLIREFVEFSGLTPAQFHERLNTFDRSGMHVKRHHLPSAD</sequence>
<reference evidence="5 6" key="1">
    <citation type="submission" date="2022-09" db="EMBL/GenBank/DDBJ databases">
        <title>Chelativorans salina sp. nov., a novel slightly halophilic bacterium isolated from a saline lake sediment enrichment.</title>
        <authorList>
            <person name="Gao L."/>
            <person name="Fang B.-Z."/>
            <person name="Li W.-J."/>
        </authorList>
    </citation>
    <scope>NUCLEOTIDE SEQUENCE [LARGE SCALE GENOMIC DNA]</scope>
    <source>
        <strain evidence="5 6">EGI FJ00035</strain>
    </source>
</reference>
<dbReference type="SUPFAM" id="SSF46689">
    <property type="entry name" value="Homeodomain-like"/>
    <property type="match status" value="1"/>
</dbReference>
<evidence type="ECO:0000256" key="3">
    <source>
        <dbReference type="ARBA" id="ARBA00023163"/>
    </source>
</evidence>
<dbReference type="PANTHER" id="PTHR46796:SF15">
    <property type="entry name" value="BLL1074 PROTEIN"/>
    <property type="match status" value="1"/>
</dbReference>
<keyword evidence="6" id="KW-1185">Reference proteome</keyword>
<dbReference type="SMART" id="SM00342">
    <property type="entry name" value="HTH_ARAC"/>
    <property type="match status" value="1"/>
</dbReference>
<evidence type="ECO:0000313" key="6">
    <source>
        <dbReference type="Proteomes" id="UP001320831"/>
    </source>
</evidence>
<dbReference type="Gene3D" id="1.10.10.60">
    <property type="entry name" value="Homeodomain-like"/>
    <property type="match status" value="1"/>
</dbReference>
<evidence type="ECO:0000259" key="4">
    <source>
        <dbReference type="PROSITE" id="PS01124"/>
    </source>
</evidence>
<dbReference type="PROSITE" id="PS01124">
    <property type="entry name" value="HTH_ARAC_FAMILY_2"/>
    <property type="match status" value="1"/>
</dbReference>
<dbReference type="PANTHER" id="PTHR46796">
    <property type="entry name" value="HTH-TYPE TRANSCRIPTIONAL ACTIVATOR RHAS-RELATED"/>
    <property type="match status" value="1"/>
</dbReference>
<evidence type="ECO:0000256" key="1">
    <source>
        <dbReference type="ARBA" id="ARBA00023015"/>
    </source>
</evidence>
<dbReference type="Proteomes" id="UP001320831">
    <property type="component" value="Unassembled WGS sequence"/>
</dbReference>
<comment type="caution">
    <text evidence="5">The sequence shown here is derived from an EMBL/GenBank/DDBJ whole genome shotgun (WGS) entry which is preliminary data.</text>
</comment>
<dbReference type="InterPro" id="IPR018060">
    <property type="entry name" value="HTH_AraC"/>
</dbReference>
<dbReference type="RefSeq" id="WP_260902776.1">
    <property type="nucleotide sequence ID" value="NZ_JAOCZP010000003.1"/>
</dbReference>
<dbReference type="InterPro" id="IPR046532">
    <property type="entry name" value="DUF6597"/>
</dbReference>
<dbReference type="InterPro" id="IPR050204">
    <property type="entry name" value="AraC_XylS_family_regulators"/>
</dbReference>
<organism evidence="5 6">
    <name type="scientific">Chelativorans salis</name>
    <dbReference type="NCBI Taxonomy" id="2978478"/>
    <lineage>
        <taxon>Bacteria</taxon>
        <taxon>Pseudomonadati</taxon>
        <taxon>Pseudomonadota</taxon>
        <taxon>Alphaproteobacteria</taxon>
        <taxon>Hyphomicrobiales</taxon>
        <taxon>Phyllobacteriaceae</taxon>
        <taxon>Chelativorans</taxon>
    </lineage>
</organism>
<dbReference type="Pfam" id="PF12833">
    <property type="entry name" value="HTH_18"/>
    <property type="match status" value="1"/>
</dbReference>
<evidence type="ECO:0000313" key="5">
    <source>
        <dbReference type="EMBL" id="MCT7375689.1"/>
    </source>
</evidence>
<keyword evidence="2" id="KW-0238">DNA-binding</keyword>
<gene>
    <name evidence="5" type="ORF">N5A92_11660</name>
</gene>
<proteinExistence type="predicted"/>
<protein>
    <submittedName>
        <fullName evidence="5">Helix-turn-helix domain-containing protein</fullName>
    </submittedName>
</protein>
<feature type="domain" description="HTH araC/xylS-type" evidence="4">
    <location>
        <begin position="177"/>
        <end position="261"/>
    </location>
</feature>
<dbReference type="EMBL" id="JAOCZP010000003">
    <property type="protein sequence ID" value="MCT7375689.1"/>
    <property type="molecule type" value="Genomic_DNA"/>
</dbReference>
<evidence type="ECO:0000256" key="2">
    <source>
        <dbReference type="ARBA" id="ARBA00023125"/>
    </source>
</evidence>